<dbReference type="Proteomes" id="UP000673821">
    <property type="component" value="Unassembled WGS sequence"/>
</dbReference>
<dbReference type="GO" id="GO:0016491">
    <property type="term" value="F:oxidoreductase activity"/>
    <property type="evidence" value="ECO:0007669"/>
    <property type="project" value="UniProtKB-KW"/>
</dbReference>
<dbReference type="Pfam" id="PF00441">
    <property type="entry name" value="Acyl-CoA_dh_1"/>
    <property type="match status" value="1"/>
</dbReference>
<evidence type="ECO:0000259" key="7">
    <source>
        <dbReference type="Pfam" id="PF02771"/>
    </source>
</evidence>
<name>A0ABN7MX80_9BURK</name>
<feature type="domain" description="Acyl-CoA oxidase/dehydrogenase middle" evidence="6">
    <location>
        <begin position="120"/>
        <end position="215"/>
    </location>
</feature>
<evidence type="ECO:0000256" key="2">
    <source>
        <dbReference type="ARBA" id="ARBA00009347"/>
    </source>
</evidence>
<comment type="similarity">
    <text evidence="2">Belongs to the acyl-CoA dehydrogenase family.</text>
</comment>
<keyword evidence="9" id="KW-1185">Reference proteome</keyword>
<dbReference type="InterPro" id="IPR006091">
    <property type="entry name" value="Acyl-CoA_Oxase/DH_mid-dom"/>
</dbReference>
<dbReference type="SUPFAM" id="SSF47203">
    <property type="entry name" value="Acyl-CoA dehydrogenase C-terminal domain-like"/>
    <property type="match status" value="1"/>
</dbReference>
<evidence type="ECO:0000313" key="8">
    <source>
        <dbReference type="EMBL" id="CAE6820300.1"/>
    </source>
</evidence>
<feature type="domain" description="Acyl-CoA dehydrogenase/oxidase N-terminal" evidence="7">
    <location>
        <begin position="5"/>
        <end position="116"/>
    </location>
</feature>
<dbReference type="InterPro" id="IPR013786">
    <property type="entry name" value="AcylCoA_DH/ox_N"/>
</dbReference>
<proteinExistence type="inferred from homology"/>
<keyword evidence="8" id="KW-0560">Oxidoreductase</keyword>
<dbReference type="InterPro" id="IPR009075">
    <property type="entry name" value="AcylCo_DH/oxidase_C"/>
</dbReference>
<keyword evidence="3" id="KW-0285">Flavoprotein</keyword>
<comment type="cofactor">
    <cofactor evidence="1">
        <name>FAD</name>
        <dbReference type="ChEBI" id="CHEBI:57692"/>
    </cofactor>
</comment>
<dbReference type="PROSITE" id="PS00073">
    <property type="entry name" value="ACYL_COA_DH_2"/>
    <property type="match status" value="1"/>
</dbReference>
<reference evidence="8 9" key="1">
    <citation type="submission" date="2021-02" db="EMBL/GenBank/DDBJ databases">
        <authorList>
            <person name="Vanwijnsberghe S."/>
        </authorList>
    </citation>
    <scope>NUCLEOTIDE SEQUENCE [LARGE SCALE GENOMIC DNA]</scope>
    <source>
        <strain evidence="8 9">R-69776</strain>
    </source>
</reference>
<gene>
    <name evidence="8" type="primary">acdA_3</name>
    <name evidence="8" type="ORF">R69776_06114</name>
</gene>
<dbReference type="EC" id="1.3.99.-" evidence="8"/>
<protein>
    <submittedName>
        <fullName evidence="8">Acyl-CoA dehydrogenase</fullName>
        <ecNumber evidence="8">1.3.99.-</ecNumber>
    </submittedName>
</protein>
<dbReference type="PANTHER" id="PTHR43884">
    <property type="entry name" value="ACYL-COA DEHYDROGENASE"/>
    <property type="match status" value="1"/>
</dbReference>
<evidence type="ECO:0000259" key="6">
    <source>
        <dbReference type="Pfam" id="PF02770"/>
    </source>
</evidence>
<keyword evidence="4" id="KW-0274">FAD</keyword>
<dbReference type="SUPFAM" id="SSF56645">
    <property type="entry name" value="Acyl-CoA dehydrogenase NM domain-like"/>
    <property type="match status" value="1"/>
</dbReference>
<evidence type="ECO:0000313" key="9">
    <source>
        <dbReference type="Proteomes" id="UP000673821"/>
    </source>
</evidence>
<dbReference type="InterPro" id="IPR009100">
    <property type="entry name" value="AcylCoA_DH/oxidase_NM_dom_sf"/>
</dbReference>
<dbReference type="Gene3D" id="1.10.540.10">
    <property type="entry name" value="Acyl-CoA dehydrogenase/oxidase, N-terminal domain"/>
    <property type="match status" value="1"/>
</dbReference>
<evidence type="ECO:0000256" key="3">
    <source>
        <dbReference type="ARBA" id="ARBA00022630"/>
    </source>
</evidence>
<dbReference type="Gene3D" id="1.20.140.10">
    <property type="entry name" value="Butyryl-CoA Dehydrogenase, subunit A, domain 3"/>
    <property type="match status" value="1"/>
</dbReference>
<dbReference type="InterPro" id="IPR037069">
    <property type="entry name" value="AcylCoA_DH/ox_N_sf"/>
</dbReference>
<dbReference type="EMBL" id="CAJNBH010000022">
    <property type="protein sequence ID" value="CAE6820300.1"/>
    <property type="molecule type" value="Genomic_DNA"/>
</dbReference>
<dbReference type="Gene3D" id="2.40.110.10">
    <property type="entry name" value="Butyryl-CoA Dehydrogenase, subunit A, domain 2"/>
    <property type="match status" value="1"/>
</dbReference>
<dbReference type="PANTHER" id="PTHR43884:SF12">
    <property type="entry name" value="ISOVALERYL-COA DEHYDROGENASE, MITOCHONDRIAL-RELATED"/>
    <property type="match status" value="1"/>
</dbReference>
<dbReference type="PIRSF" id="PIRSF016578">
    <property type="entry name" value="HsaA"/>
    <property type="match status" value="1"/>
</dbReference>
<dbReference type="Pfam" id="PF02771">
    <property type="entry name" value="Acyl-CoA_dh_N"/>
    <property type="match status" value="1"/>
</dbReference>
<evidence type="ECO:0000259" key="5">
    <source>
        <dbReference type="Pfam" id="PF00441"/>
    </source>
</evidence>
<organism evidence="8 9">
    <name type="scientific">Paraburkholderia nemoris</name>
    <dbReference type="NCBI Taxonomy" id="2793076"/>
    <lineage>
        <taxon>Bacteria</taxon>
        <taxon>Pseudomonadati</taxon>
        <taxon>Pseudomonadota</taxon>
        <taxon>Betaproteobacteria</taxon>
        <taxon>Burkholderiales</taxon>
        <taxon>Burkholderiaceae</taxon>
        <taxon>Paraburkholderia</taxon>
    </lineage>
</organism>
<dbReference type="InterPro" id="IPR036250">
    <property type="entry name" value="AcylCo_DH-like_C"/>
</dbReference>
<dbReference type="InterPro" id="IPR046373">
    <property type="entry name" value="Acyl-CoA_Oxase/DH_mid-dom_sf"/>
</dbReference>
<dbReference type="RefSeq" id="WP_200660286.1">
    <property type="nucleotide sequence ID" value="NZ_CAJNBH010000022.1"/>
</dbReference>
<accession>A0ABN7MX80</accession>
<dbReference type="PROSITE" id="PS00072">
    <property type="entry name" value="ACYL_COA_DH_1"/>
    <property type="match status" value="1"/>
</dbReference>
<sequence length="376" mass="40211">MVLDQDHQMVRDAVRTFVREAVTPYAAQWDRERTFPKDVHRQLAELGAYGVLVPEAYGGAGMDALALALILEEIAAGDGGTSTAISVNNCPVCSILLTYGNDAQKRDWLTPLARGEMLGAFCLTEPQAGSDASALRTTATRDGDSYVLNGVKQFITSGKNGNVAIVMAVTDKAAGKRGISAFIVPTDTKGYVVARVEEKLGQHSSDTAQIIFEDCRVPAANLIGAEGEGYRIALSGLEGGRIGIAAQSVGMARAAFEAALGYAKERESFGQPLFSHQAVQFRLADMATQLEAARQLIWHAASLKDAGQPCLTEAAMAKLFASEAAERICSAALQIHGGYGYLSDFPVERIYRDVRVCQIYEGTSDIQKILIARGLA</sequence>
<dbReference type="Pfam" id="PF02770">
    <property type="entry name" value="Acyl-CoA_dh_M"/>
    <property type="match status" value="1"/>
</dbReference>
<feature type="domain" description="Acyl-CoA dehydrogenase/oxidase C-terminal" evidence="5">
    <location>
        <begin position="227"/>
        <end position="375"/>
    </location>
</feature>
<comment type="caution">
    <text evidence="8">The sequence shown here is derived from an EMBL/GenBank/DDBJ whole genome shotgun (WGS) entry which is preliminary data.</text>
</comment>
<dbReference type="InterPro" id="IPR006089">
    <property type="entry name" value="Acyl-CoA_DH_CS"/>
</dbReference>
<evidence type="ECO:0000256" key="4">
    <source>
        <dbReference type="ARBA" id="ARBA00022827"/>
    </source>
</evidence>
<evidence type="ECO:0000256" key="1">
    <source>
        <dbReference type="ARBA" id="ARBA00001974"/>
    </source>
</evidence>